<protein>
    <recommendedName>
        <fullName evidence="3">Bacteriocin</fullName>
    </recommendedName>
</protein>
<organism evidence="1 2">
    <name type="scientific">Kordia aestuariivivens</name>
    <dbReference type="NCBI Taxonomy" id="2759037"/>
    <lineage>
        <taxon>Bacteria</taxon>
        <taxon>Pseudomonadati</taxon>
        <taxon>Bacteroidota</taxon>
        <taxon>Flavobacteriia</taxon>
        <taxon>Flavobacteriales</taxon>
        <taxon>Flavobacteriaceae</taxon>
        <taxon>Kordia</taxon>
    </lineage>
</organism>
<gene>
    <name evidence="1" type="ORF">H2O64_00230</name>
</gene>
<proteinExistence type="predicted"/>
<name>A0ABR7Q3E0_9FLAO</name>
<comment type="caution">
    <text evidence="1">The sequence shown here is derived from an EMBL/GenBank/DDBJ whole genome shotgun (WGS) entry which is preliminary data.</text>
</comment>
<sequence>MLKNILNLDGVETLSKKAQQEINGGLQIPVPQNCNGVYCPSYCHCISAYNSYCVFTSGRRQGQFCYAL</sequence>
<evidence type="ECO:0000313" key="1">
    <source>
        <dbReference type="EMBL" id="MBC8753076.1"/>
    </source>
</evidence>
<dbReference type="Proteomes" id="UP000619238">
    <property type="component" value="Unassembled WGS sequence"/>
</dbReference>
<dbReference type="RefSeq" id="WP_187560124.1">
    <property type="nucleotide sequence ID" value="NZ_JACGWS010000001.1"/>
</dbReference>
<keyword evidence="2" id="KW-1185">Reference proteome</keyword>
<accession>A0ABR7Q3E0</accession>
<reference evidence="1 2" key="1">
    <citation type="submission" date="2020-07" db="EMBL/GenBank/DDBJ databases">
        <title>Description of Kordia aestuariivivens sp. nov., isolated from a tidal flat.</title>
        <authorList>
            <person name="Park S."/>
            <person name="Yoon J.-H."/>
        </authorList>
    </citation>
    <scope>NUCLEOTIDE SEQUENCE [LARGE SCALE GENOMIC DNA]</scope>
    <source>
        <strain evidence="1 2">YSTF-M3</strain>
    </source>
</reference>
<evidence type="ECO:0008006" key="3">
    <source>
        <dbReference type="Google" id="ProtNLM"/>
    </source>
</evidence>
<dbReference type="EMBL" id="JACGWS010000001">
    <property type="protein sequence ID" value="MBC8753076.1"/>
    <property type="molecule type" value="Genomic_DNA"/>
</dbReference>
<evidence type="ECO:0000313" key="2">
    <source>
        <dbReference type="Proteomes" id="UP000619238"/>
    </source>
</evidence>